<feature type="compositionally biased region" description="Basic and acidic residues" evidence="1">
    <location>
        <begin position="39"/>
        <end position="52"/>
    </location>
</feature>
<feature type="region of interest" description="Disordered" evidence="1">
    <location>
        <begin position="188"/>
        <end position="221"/>
    </location>
</feature>
<dbReference type="InterPro" id="IPR013103">
    <property type="entry name" value="RVT_2"/>
</dbReference>
<proteinExistence type="predicted"/>
<name>A0A0C9XNJ5_9AGAM</name>
<dbReference type="Proteomes" id="UP000054018">
    <property type="component" value="Unassembled WGS sequence"/>
</dbReference>
<feature type="compositionally biased region" description="Acidic residues" evidence="1">
    <location>
        <begin position="57"/>
        <end position="69"/>
    </location>
</feature>
<evidence type="ECO:0000259" key="3">
    <source>
        <dbReference type="Pfam" id="PF25597"/>
    </source>
</evidence>
<dbReference type="OrthoDB" id="3054497at2759"/>
<feature type="region of interest" description="Disordered" evidence="1">
    <location>
        <begin position="39"/>
        <end position="152"/>
    </location>
</feature>
<dbReference type="HOGENOM" id="CLU_669239_0_0_1"/>
<keyword evidence="5" id="KW-1185">Reference proteome</keyword>
<evidence type="ECO:0000313" key="4">
    <source>
        <dbReference type="EMBL" id="KIK13985.1"/>
    </source>
</evidence>
<accession>A0A0C9XNJ5</accession>
<feature type="compositionally biased region" description="Polar residues" evidence="1">
    <location>
        <begin position="116"/>
        <end position="125"/>
    </location>
</feature>
<feature type="domain" description="Reverse transcriptase Ty1/copia-type" evidence="2">
    <location>
        <begin position="278"/>
        <end position="410"/>
    </location>
</feature>
<dbReference type="Pfam" id="PF25597">
    <property type="entry name" value="SH3_retrovirus"/>
    <property type="match status" value="1"/>
</dbReference>
<dbReference type="EMBL" id="KN833962">
    <property type="protein sequence ID" value="KIK13985.1"/>
    <property type="molecule type" value="Genomic_DNA"/>
</dbReference>
<feature type="compositionally biased region" description="Basic and acidic residues" evidence="1">
    <location>
        <begin position="188"/>
        <end position="204"/>
    </location>
</feature>
<dbReference type="InterPro" id="IPR057670">
    <property type="entry name" value="SH3_retrovirus"/>
</dbReference>
<evidence type="ECO:0000256" key="1">
    <source>
        <dbReference type="SAM" id="MobiDB-lite"/>
    </source>
</evidence>
<feature type="domain" description="Retroviral polymerase SH3-like" evidence="3">
    <location>
        <begin position="1"/>
        <end position="40"/>
    </location>
</feature>
<reference evidence="4 5" key="1">
    <citation type="submission" date="2014-04" db="EMBL/GenBank/DDBJ databases">
        <authorList>
            <consortium name="DOE Joint Genome Institute"/>
            <person name="Kuo A."/>
            <person name="Kohler A."/>
            <person name="Costa M.D."/>
            <person name="Nagy L.G."/>
            <person name="Floudas D."/>
            <person name="Copeland A."/>
            <person name="Barry K.W."/>
            <person name="Cichocki N."/>
            <person name="Veneault-Fourrey C."/>
            <person name="LaButti K."/>
            <person name="Lindquist E.A."/>
            <person name="Lipzen A."/>
            <person name="Lundell T."/>
            <person name="Morin E."/>
            <person name="Murat C."/>
            <person name="Sun H."/>
            <person name="Tunlid A."/>
            <person name="Henrissat B."/>
            <person name="Grigoriev I.V."/>
            <person name="Hibbett D.S."/>
            <person name="Martin F."/>
            <person name="Nordberg H.P."/>
            <person name="Cantor M.N."/>
            <person name="Hua S.X."/>
        </authorList>
    </citation>
    <scope>NUCLEOTIDE SEQUENCE [LARGE SCALE GENOMIC DNA]</scope>
    <source>
        <strain evidence="4 5">441</strain>
    </source>
</reference>
<evidence type="ECO:0008006" key="6">
    <source>
        <dbReference type="Google" id="ProtNLM"/>
    </source>
</evidence>
<organism evidence="4 5">
    <name type="scientific">Pisolithus microcarpus 441</name>
    <dbReference type="NCBI Taxonomy" id="765257"/>
    <lineage>
        <taxon>Eukaryota</taxon>
        <taxon>Fungi</taxon>
        <taxon>Dikarya</taxon>
        <taxon>Basidiomycota</taxon>
        <taxon>Agaricomycotina</taxon>
        <taxon>Agaricomycetes</taxon>
        <taxon>Agaricomycetidae</taxon>
        <taxon>Boletales</taxon>
        <taxon>Sclerodermatineae</taxon>
        <taxon>Pisolithaceae</taxon>
        <taxon>Pisolithus</taxon>
    </lineage>
</organism>
<sequence length="411" mass="47516">MVFLGYEVATKGYRFLHGQKVIITRTAKFVEEVFPYCTDERKGNKSDNHDQPVTDQPPEDENIPTDEQMDNGPDQPMDGRPQSQSQSPEDFNPPRNGDEDQYPGPPDIPPQRAIPCSNQPPSHSVPQKRPMPREFNRRITRPPLRPGNVYGERCHPTEIEREIRDKQDALRDILRKTEEGAERIKTAIHEKRFEDLQSPKEKEVSPPSSEDQPSAGPLRFPGALEETSKEEMSFAQILSVRIKQALEQYKDVLRLPKPEQTKWFDAMRDELKSIEERKVWTLVNPPSGRKLVKSRWVFAIKSDGRYKARLIAKGFTQEYGIDFEDTFSPVARFETVRILLAHAAQNNWEMEAVDVKTAFLYGKLDEEIYMEQPEGFKVKGQEHMVYRLLRSLYGLKQAALSWNKELHQSLL</sequence>
<dbReference type="STRING" id="765257.A0A0C9XNJ5"/>
<evidence type="ECO:0000259" key="2">
    <source>
        <dbReference type="Pfam" id="PF07727"/>
    </source>
</evidence>
<protein>
    <recommendedName>
        <fullName evidence="6">Reverse transcriptase Ty1/copia-type domain-containing protein</fullName>
    </recommendedName>
</protein>
<dbReference type="AlphaFoldDB" id="A0A0C9XNJ5"/>
<gene>
    <name evidence="4" type="ORF">PISMIDRAFT_17612</name>
</gene>
<reference evidence="5" key="2">
    <citation type="submission" date="2015-01" db="EMBL/GenBank/DDBJ databases">
        <title>Evolutionary Origins and Diversification of the Mycorrhizal Mutualists.</title>
        <authorList>
            <consortium name="DOE Joint Genome Institute"/>
            <consortium name="Mycorrhizal Genomics Consortium"/>
            <person name="Kohler A."/>
            <person name="Kuo A."/>
            <person name="Nagy L.G."/>
            <person name="Floudas D."/>
            <person name="Copeland A."/>
            <person name="Barry K.W."/>
            <person name="Cichocki N."/>
            <person name="Veneault-Fourrey C."/>
            <person name="LaButti K."/>
            <person name="Lindquist E.A."/>
            <person name="Lipzen A."/>
            <person name="Lundell T."/>
            <person name="Morin E."/>
            <person name="Murat C."/>
            <person name="Riley R."/>
            <person name="Ohm R."/>
            <person name="Sun H."/>
            <person name="Tunlid A."/>
            <person name="Henrissat B."/>
            <person name="Grigoriev I.V."/>
            <person name="Hibbett D.S."/>
            <person name="Martin F."/>
        </authorList>
    </citation>
    <scope>NUCLEOTIDE SEQUENCE [LARGE SCALE GENOMIC DNA]</scope>
    <source>
        <strain evidence="5">441</strain>
    </source>
</reference>
<evidence type="ECO:0000313" key="5">
    <source>
        <dbReference type="Proteomes" id="UP000054018"/>
    </source>
</evidence>
<dbReference type="Pfam" id="PF07727">
    <property type="entry name" value="RVT_2"/>
    <property type="match status" value="1"/>
</dbReference>